<feature type="transmembrane region" description="Helical" evidence="1">
    <location>
        <begin position="104"/>
        <end position="124"/>
    </location>
</feature>
<reference evidence="3" key="1">
    <citation type="submission" date="2020-11" db="EMBL/GenBank/DDBJ databases">
        <title>Isolation and identification of active actinomycetes.</title>
        <authorList>
            <person name="Sun X."/>
        </authorList>
    </citation>
    <scope>NUCLEOTIDE SEQUENCE</scope>
    <source>
        <strain evidence="3">NEAU-A11</strain>
    </source>
</reference>
<gene>
    <name evidence="3" type="ORF">I4J89_24095</name>
</gene>
<dbReference type="GO" id="GO:0003677">
    <property type="term" value="F:DNA binding"/>
    <property type="evidence" value="ECO:0007669"/>
    <property type="project" value="InterPro"/>
</dbReference>
<sequence length="346" mass="35509">MARQERPIDPAAGPVESLAYDLRKLRVEAGSPTYRAMARKTGYSASTLSEAASGIRRPSLDVLLAYVGVLNGDQAAWRKRWQDLDPMPAAHLPHRPARRPAGRWVLAAVLALVLLGAGTAWGVGRGRPEPAAVPGCPAVAGGTLFTATTYGSGAKVRQGPARAQPELYAIPAGCTVGLTGFCLGEPILDATAGTPDVRWFMVAGGGVLASAIVHGNPPDGTGLSRCPGDRNQPSTISLRVTDEAGRVTLNATGSGVDVVGYAAYHPDPAVPDGPPAWHQIALTARGATVPWQRPAGTAPVVAAVACLGGESPTEVADLRTLDGEAVPAAAHRGAAAEIACLYPVAK</sequence>
<dbReference type="Proteomes" id="UP000598146">
    <property type="component" value="Unassembled WGS sequence"/>
</dbReference>
<evidence type="ECO:0000259" key="2">
    <source>
        <dbReference type="PROSITE" id="PS50943"/>
    </source>
</evidence>
<dbReference type="EMBL" id="JADQTO010000011">
    <property type="protein sequence ID" value="MBG0564533.1"/>
    <property type="molecule type" value="Genomic_DNA"/>
</dbReference>
<dbReference type="SUPFAM" id="SSF47413">
    <property type="entry name" value="lambda repressor-like DNA-binding domains"/>
    <property type="match status" value="1"/>
</dbReference>
<comment type="caution">
    <text evidence="3">The sequence shown here is derived from an EMBL/GenBank/DDBJ whole genome shotgun (WGS) entry which is preliminary data.</text>
</comment>
<dbReference type="CDD" id="cd00093">
    <property type="entry name" value="HTH_XRE"/>
    <property type="match status" value="1"/>
</dbReference>
<proteinExistence type="predicted"/>
<name>A0A931CCC8_9ACTN</name>
<dbReference type="InterPro" id="IPR001387">
    <property type="entry name" value="Cro/C1-type_HTH"/>
</dbReference>
<dbReference type="InterPro" id="IPR010982">
    <property type="entry name" value="Lambda_DNA-bd_dom_sf"/>
</dbReference>
<keyword evidence="1" id="KW-0812">Transmembrane</keyword>
<dbReference type="Pfam" id="PF13560">
    <property type="entry name" value="HTH_31"/>
    <property type="match status" value="1"/>
</dbReference>
<feature type="domain" description="HTH cro/C1-type" evidence="2">
    <location>
        <begin position="22"/>
        <end position="77"/>
    </location>
</feature>
<protein>
    <submittedName>
        <fullName evidence="3">Helix-turn-helix transcriptional regulator</fullName>
    </submittedName>
</protein>
<keyword evidence="4" id="KW-1185">Reference proteome</keyword>
<dbReference type="SMART" id="SM00530">
    <property type="entry name" value="HTH_XRE"/>
    <property type="match status" value="1"/>
</dbReference>
<dbReference type="PROSITE" id="PS50943">
    <property type="entry name" value="HTH_CROC1"/>
    <property type="match status" value="1"/>
</dbReference>
<keyword evidence="1" id="KW-1133">Transmembrane helix</keyword>
<keyword evidence="1" id="KW-0472">Membrane</keyword>
<organism evidence="3 4">
    <name type="scientific">Actinoplanes aureus</name>
    <dbReference type="NCBI Taxonomy" id="2792083"/>
    <lineage>
        <taxon>Bacteria</taxon>
        <taxon>Bacillati</taxon>
        <taxon>Actinomycetota</taxon>
        <taxon>Actinomycetes</taxon>
        <taxon>Micromonosporales</taxon>
        <taxon>Micromonosporaceae</taxon>
        <taxon>Actinoplanes</taxon>
    </lineage>
</organism>
<evidence type="ECO:0000313" key="4">
    <source>
        <dbReference type="Proteomes" id="UP000598146"/>
    </source>
</evidence>
<accession>A0A931CCC8</accession>
<dbReference type="RefSeq" id="WP_196416310.1">
    <property type="nucleotide sequence ID" value="NZ_JADQTO010000011.1"/>
</dbReference>
<evidence type="ECO:0000313" key="3">
    <source>
        <dbReference type="EMBL" id="MBG0564533.1"/>
    </source>
</evidence>
<dbReference type="AlphaFoldDB" id="A0A931CCC8"/>
<evidence type="ECO:0000256" key="1">
    <source>
        <dbReference type="SAM" id="Phobius"/>
    </source>
</evidence>
<dbReference type="Gene3D" id="1.10.260.40">
    <property type="entry name" value="lambda repressor-like DNA-binding domains"/>
    <property type="match status" value="1"/>
</dbReference>